<dbReference type="GO" id="GO:0005839">
    <property type="term" value="C:proteasome core complex"/>
    <property type="evidence" value="ECO:0007669"/>
    <property type="project" value="InterPro"/>
</dbReference>
<dbReference type="CDD" id="cd03765">
    <property type="entry name" value="proteasome_beta_bacterial"/>
    <property type="match status" value="1"/>
</dbReference>
<dbReference type="Proteomes" id="UP000295142">
    <property type="component" value="Unassembled WGS sequence"/>
</dbReference>
<sequence length="254" mass="27488">MTYCVGLMLDRGLVMMADTRTNAGIDNISTFRKMFTWSVPGERVLMLMTAGNLATTQSVVSLLDERTKAVDEREPSILAVPSMFQAARLVAETLRGVIAQPGTQGQRAEGTFNATLILGGQIKGGPVRLFLIYPEGNFIEAGGDTPFFQIGETKYGRPILVRAYDRAMSFESVVKLLLVSFDSTVKANLSVAPPFDVQLYEAGSFTLEPGLRIAANDPYYQAISAGWGEALKTALDSLPDFDLGQDHQGAHKAG</sequence>
<organism evidence="1 2">
    <name type="scientific">Rhodovulum euryhalinum</name>
    <dbReference type="NCBI Taxonomy" id="35805"/>
    <lineage>
        <taxon>Bacteria</taxon>
        <taxon>Pseudomonadati</taxon>
        <taxon>Pseudomonadota</taxon>
        <taxon>Alphaproteobacteria</taxon>
        <taxon>Rhodobacterales</taxon>
        <taxon>Paracoccaceae</taxon>
        <taxon>Rhodovulum</taxon>
    </lineage>
</organism>
<keyword evidence="1" id="KW-0645">Protease</keyword>
<dbReference type="AlphaFoldDB" id="A0A4R2KQH9"/>
<evidence type="ECO:0000313" key="2">
    <source>
        <dbReference type="Proteomes" id="UP000295142"/>
    </source>
</evidence>
<keyword evidence="1" id="KW-0647">Proteasome</keyword>
<dbReference type="Gene3D" id="3.60.20.10">
    <property type="entry name" value="Glutamine Phosphoribosylpyrophosphate, subunit 1, domain 1"/>
    <property type="match status" value="1"/>
</dbReference>
<comment type="caution">
    <text evidence="1">The sequence shown here is derived from an EMBL/GenBank/DDBJ whole genome shotgun (WGS) entry which is preliminary data.</text>
</comment>
<dbReference type="InterPro" id="IPR016545">
    <property type="entry name" value="UCP009120_prtse"/>
</dbReference>
<dbReference type="EMBL" id="SLWW01000004">
    <property type="protein sequence ID" value="TCO72388.1"/>
    <property type="molecule type" value="Genomic_DNA"/>
</dbReference>
<accession>A0A4R2KQH9</accession>
<dbReference type="GO" id="GO:0008233">
    <property type="term" value="F:peptidase activity"/>
    <property type="evidence" value="ECO:0007669"/>
    <property type="project" value="UniProtKB-KW"/>
</dbReference>
<keyword evidence="1" id="KW-0378">Hydrolase</keyword>
<protein>
    <submittedName>
        <fullName evidence="1">Putative proteasome-type protease</fullName>
    </submittedName>
</protein>
<dbReference type="Pfam" id="PF00227">
    <property type="entry name" value="Proteasome"/>
    <property type="match status" value="1"/>
</dbReference>
<name>A0A4R2KQH9_9RHOB</name>
<dbReference type="SUPFAM" id="SSF56235">
    <property type="entry name" value="N-terminal nucleophile aminohydrolases (Ntn hydrolases)"/>
    <property type="match status" value="1"/>
</dbReference>
<dbReference type="InterPro" id="IPR029055">
    <property type="entry name" value="Ntn_hydrolases_N"/>
</dbReference>
<dbReference type="OrthoDB" id="9786336at2"/>
<dbReference type="PIRSF" id="PIRSF009120">
    <property type="entry name" value="UCP009120_prtse"/>
    <property type="match status" value="1"/>
</dbReference>
<dbReference type="GO" id="GO:0051603">
    <property type="term" value="P:proteolysis involved in protein catabolic process"/>
    <property type="evidence" value="ECO:0007669"/>
    <property type="project" value="InterPro"/>
</dbReference>
<dbReference type="RefSeq" id="WP_132542908.1">
    <property type="nucleotide sequence ID" value="NZ_SLWW01000004.1"/>
</dbReference>
<evidence type="ECO:0000313" key="1">
    <source>
        <dbReference type="EMBL" id="TCO72388.1"/>
    </source>
</evidence>
<reference evidence="1 2" key="1">
    <citation type="submission" date="2019-03" db="EMBL/GenBank/DDBJ databases">
        <title>Genomic Encyclopedia of Type Strains, Phase IV (KMG-IV): sequencing the most valuable type-strain genomes for metagenomic binning, comparative biology and taxonomic classification.</title>
        <authorList>
            <person name="Goeker M."/>
        </authorList>
    </citation>
    <scope>NUCLEOTIDE SEQUENCE [LARGE SCALE GENOMIC DNA]</scope>
    <source>
        <strain evidence="1 2">DSM 4868</strain>
    </source>
</reference>
<keyword evidence="2" id="KW-1185">Reference proteome</keyword>
<proteinExistence type="predicted"/>
<dbReference type="InterPro" id="IPR001353">
    <property type="entry name" value="Proteasome_sua/b"/>
</dbReference>
<gene>
    <name evidence="1" type="ORF">EV655_10475</name>
</gene>